<proteinExistence type="predicted"/>
<reference evidence="1 2" key="1">
    <citation type="journal article" date="2021" name="Nat. Commun.">
        <title>Genetic determinants of endophytism in the Arabidopsis root mycobiome.</title>
        <authorList>
            <person name="Mesny F."/>
            <person name="Miyauchi S."/>
            <person name="Thiergart T."/>
            <person name="Pickel B."/>
            <person name="Atanasova L."/>
            <person name="Karlsson M."/>
            <person name="Huettel B."/>
            <person name="Barry K.W."/>
            <person name="Haridas S."/>
            <person name="Chen C."/>
            <person name="Bauer D."/>
            <person name="Andreopoulos W."/>
            <person name="Pangilinan J."/>
            <person name="LaButti K."/>
            <person name="Riley R."/>
            <person name="Lipzen A."/>
            <person name="Clum A."/>
            <person name="Drula E."/>
            <person name="Henrissat B."/>
            <person name="Kohler A."/>
            <person name="Grigoriev I.V."/>
            <person name="Martin F.M."/>
            <person name="Hacquard S."/>
        </authorList>
    </citation>
    <scope>NUCLEOTIDE SEQUENCE [LARGE SCALE GENOMIC DNA]</scope>
    <source>
        <strain evidence="1 2">MPI-SDFR-AT-0079</strain>
    </source>
</reference>
<dbReference type="Proteomes" id="UP000724584">
    <property type="component" value="Unassembled WGS sequence"/>
</dbReference>
<keyword evidence="2" id="KW-1185">Reference proteome</keyword>
<protein>
    <submittedName>
        <fullName evidence="1">Uncharacterized protein</fullName>
    </submittedName>
</protein>
<accession>A0ACB7PAV9</accession>
<comment type="caution">
    <text evidence="1">The sequence shown here is derived from an EMBL/GenBank/DDBJ whole genome shotgun (WGS) entry which is preliminary data.</text>
</comment>
<evidence type="ECO:0000313" key="1">
    <source>
        <dbReference type="EMBL" id="KAH6632598.1"/>
    </source>
</evidence>
<evidence type="ECO:0000313" key="2">
    <source>
        <dbReference type="Proteomes" id="UP000724584"/>
    </source>
</evidence>
<sequence length="342" mass="37683">MEGCEAILLETHSIVSQIVAILVALAISSWVAGLTARLTGPCSYNLKICPPMELTRLQPLERDQSSVSVLARHWPALAGNNSCPQRRDHSRIPKQHTSRRQMHTLPIVEVKRDACSTGGGGHMGAHAAVFRESGSDAPAAATVQLKMEDILTVGDGGGPSTYLYRTHGRPQQPRPSADVYRVTTPELPCTNRYLNNDQLPLAGRRWRFRRRAWQSTDGHAESSHLLIRKGGEIDPTQPASILVYTVRSIRKQTITRFEPVGQQRLELLLAHWPVPTLHTITSSHPAPHHNARCVLNTKANVSRKCQVPFARVRPQRDVVLAESVAQIKTDLANSPPLSALAT</sequence>
<gene>
    <name evidence="1" type="ORF">F5144DRAFT_256010</name>
</gene>
<dbReference type="EMBL" id="JAGIZQ010000004">
    <property type="protein sequence ID" value="KAH6632598.1"/>
    <property type="molecule type" value="Genomic_DNA"/>
</dbReference>
<organism evidence="1 2">
    <name type="scientific">Chaetomium tenue</name>
    <dbReference type="NCBI Taxonomy" id="1854479"/>
    <lineage>
        <taxon>Eukaryota</taxon>
        <taxon>Fungi</taxon>
        <taxon>Dikarya</taxon>
        <taxon>Ascomycota</taxon>
        <taxon>Pezizomycotina</taxon>
        <taxon>Sordariomycetes</taxon>
        <taxon>Sordariomycetidae</taxon>
        <taxon>Sordariales</taxon>
        <taxon>Chaetomiaceae</taxon>
        <taxon>Chaetomium</taxon>
    </lineage>
</organism>
<name>A0ACB7PAV9_9PEZI</name>